<dbReference type="InterPro" id="IPR050161">
    <property type="entry name" value="Siro_Cobalamin_biosynth"/>
</dbReference>
<reference evidence="8" key="2">
    <citation type="journal article" date="2021" name="PeerJ">
        <title>Extensive microbial diversity within the chicken gut microbiome revealed by metagenomics and culture.</title>
        <authorList>
            <person name="Gilroy R."/>
            <person name="Ravi A."/>
            <person name="Getino M."/>
            <person name="Pursley I."/>
            <person name="Horton D.L."/>
            <person name="Alikhan N.F."/>
            <person name="Baker D."/>
            <person name="Gharbi K."/>
            <person name="Hall N."/>
            <person name="Watson M."/>
            <person name="Adriaenssens E.M."/>
            <person name="Foster-Nyarko E."/>
            <person name="Jarju S."/>
            <person name="Secka A."/>
            <person name="Antonio M."/>
            <person name="Oren A."/>
            <person name="Chaudhuri R.R."/>
            <person name="La Ragione R."/>
            <person name="Hildebrand F."/>
            <person name="Pallen M.J."/>
        </authorList>
    </citation>
    <scope>NUCLEOTIDE SEQUENCE</scope>
    <source>
        <strain evidence="8">ChiBcolR7-354</strain>
    </source>
</reference>
<dbReference type="InterPro" id="IPR006366">
    <property type="entry name" value="CobA/CysG_C"/>
</dbReference>
<dbReference type="FunFam" id="3.40.1010.10:FF:000001">
    <property type="entry name" value="Siroheme synthase"/>
    <property type="match status" value="1"/>
</dbReference>
<evidence type="ECO:0000256" key="3">
    <source>
        <dbReference type="ARBA" id="ARBA00022679"/>
    </source>
</evidence>
<dbReference type="SUPFAM" id="SSF53790">
    <property type="entry name" value="Tetrapyrrole methylase"/>
    <property type="match status" value="1"/>
</dbReference>
<dbReference type="InterPro" id="IPR014777">
    <property type="entry name" value="4pyrrole_Mease_sub1"/>
</dbReference>
<feature type="domain" description="Tetrapyrrole methylase" evidence="6">
    <location>
        <begin position="4"/>
        <end position="216"/>
    </location>
</feature>
<evidence type="ECO:0000256" key="4">
    <source>
        <dbReference type="ARBA" id="ARBA00022691"/>
    </source>
</evidence>
<keyword evidence="5" id="KW-0627">Porphyrin biosynthesis</keyword>
<comment type="caution">
    <text evidence="8">The sequence shown here is derived from an EMBL/GenBank/DDBJ whole genome shotgun (WGS) entry which is preliminary data.</text>
</comment>
<dbReference type="Gene3D" id="3.30.950.10">
    <property type="entry name" value="Methyltransferase, Cobalt-precorrin-4 Transmethylase, Domain 2"/>
    <property type="match status" value="1"/>
</dbReference>
<dbReference type="GO" id="GO:0032259">
    <property type="term" value="P:methylation"/>
    <property type="evidence" value="ECO:0007669"/>
    <property type="project" value="UniProtKB-KW"/>
</dbReference>
<accession>A0A9D1CT77</accession>
<dbReference type="InterPro" id="IPR035996">
    <property type="entry name" value="4pyrrol_Methylase_sf"/>
</dbReference>
<feature type="domain" description="Tetrapyrrole biosynthesis uroporphyrinogen III synthase" evidence="7">
    <location>
        <begin position="263"/>
        <end position="477"/>
    </location>
</feature>
<dbReference type="GO" id="GO:0004851">
    <property type="term" value="F:uroporphyrin-III C-methyltransferase activity"/>
    <property type="evidence" value="ECO:0007669"/>
    <property type="project" value="UniProtKB-EC"/>
</dbReference>
<dbReference type="Proteomes" id="UP000824262">
    <property type="component" value="Unassembled WGS sequence"/>
</dbReference>
<dbReference type="AlphaFoldDB" id="A0A9D1CT77"/>
<gene>
    <name evidence="8" type="primary">cobA</name>
    <name evidence="8" type="ORF">IAB77_02495</name>
</gene>
<dbReference type="InterPro" id="IPR000878">
    <property type="entry name" value="4pyrrol_Mease"/>
</dbReference>
<dbReference type="GO" id="GO:0004852">
    <property type="term" value="F:uroporphyrinogen-III synthase activity"/>
    <property type="evidence" value="ECO:0007669"/>
    <property type="project" value="InterPro"/>
</dbReference>
<dbReference type="PANTHER" id="PTHR45790:SF3">
    <property type="entry name" value="S-ADENOSYL-L-METHIONINE-DEPENDENT UROPORPHYRINOGEN III METHYLTRANSFERASE, CHLOROPLASTIC"/>
    <property type="match status" value="1"/>
</dbReference>
<dbReference type="Gene3D" id="3.40.50.10090">
    <property type="match status" value="2"/>
</dbReference>
<evidence type="ECO:0000256" key="2">
    <source>
        <dbReference type="ARBA" id="ARBA00022603"/>
    </source>
</evidence>
<dbReference type="Pfam" id="PF02602">
    <property type="entry name" value="HEM4"/>
    <property type="match status" value="1"/>
</dbReference>
<dbReference type="SUPFAM" id="SSF69618">
    <property type="entry name" value="HemD-like"/>
    <property type="match status" value="1"/>
</dbReference>
<dbReference type="CDD" id="cd11642">
    <property type="entry name" value="SUMT"/>
    <property type="match status" value="1"/>
</dbReference>
<dbReference type="NCBIfam" id="NF004790">
    <property type="entry name" value="PRK06136.1"/>
    <property type="match status" value="1"/>
</dbReference>
<dbReference type="NCBIfam" id="TIGR01469">
    <property type="entry name" value="cobA_cysG_Cterm"/>
    <property type="match status" value="1"/>
</dbReference>
<evidence type="ECO:0000313" key="9">
    <source>
        <dbReference type="Proteomes" id="UP000824262"/>
    </source>
</evidence>
<keyword evidence="4" id="KW-0949">S-adenosyl-L-methionine</keyword>
<dbReference type="GO" id="GO:0019354">
    <property type="term" value="P:siroheme biosynthetic process"/>
    <property type="evidence" value="ECO:0007669"/>
    <property type="project" value="InterPro"/>
</dbReference>
<dbReference type="InterPro" id="IPR014776">
    <property type="entry name" value="4pyrrole_Mease_sub2"/>
</dbReference>
<evidence type="ECO:0000256" key="1">
    <source>
        <dbReference type="ARBA" id="ARBA00012162"/>
    </source>
</evidence>
<evidence type="ECO:0000259" key="6">
    <source>
        <dbReference type="Pfam" id="PF00590"/>
    </source>
</evidence>
<evidence type="ECO:0000259" key="7">
    <source>
        <dbReference type="Pfam" id="PF02602"/>
    </source>
</evidence>
<protein>
    <recommendedName>
        <fullName evidence="1">uroporphyrinogen-III C-methyltransferase</fullName>
        <ecNumber evidence="1">2.1.1.107</ecNumber>
    </recommendedName>
</protein>
<organism evidence="8 9">
    <name type="scientific">Candidatus Scatomorpha intestinavium</name>
    <dbReference type="NCBI Taxonomy" id="2840922"/>
    <lineage>
        <taxon>Bacteria</taxon>
        <taxon>Bacillati</taxon>
        <taxon>Bacillota</taxon>
        <taxon>Clostridia</taxon>
        <taxon>Eubacteriales</taxon>
        <taxon>Candidatus Scatomorpha</taxon>
    </lineage>
</organism>
<dbReference type="Gene3D" id="3.40.1010.10">
    <property type="entry name" value="Cobalt-precorrin-4 Transmethylase, Domain 1"/>
    <property type="match status" value="1"/>
</dbReference>
<evidence type="ECO:0000256" key="5">
    <source>
        <dbReference type="ARBA" id="ARBA00023244"/>
    </source>
</evidence>
<dbReference type="InterPro" id="IPR036108">
    <property type="entry name" value="4pyrrol_syn_uPrphyn_synt_sf"/>
</dbReference>
<evidence type="ECO:0000313" key="8">
    <source>
        <dbReference type="EMBL" id="HIQ78110.1"/>
    </source>
</evidence>
<proteinExistence type="predicted"/>
<dbReference type="Pfam" id="PF00590">
    <property type="entry name" value="TP_methylase"/>
    <property type="match status" value="1"/>
</dbReference>
<dbReference type="EC" id="2.1.1.107" evidence="1"/>
<reference evidence="8" key="1">
    <citation type="submission" date="2020-10" db="EMBL/GenBank/DDBJ databases">
        <authorList>
            <person name="Gilroy R."/>
        </authorList>
    </citation>
    <scope>NUCLEOTIDE SEQUENCE</scope>
    <source>
        <strain evidence="8">ChiBcolR7-354</strain>
    </source>
</reference>
<name>A0A9D1CT77_9FIRM</name>
<dbReference type="PANTHER" id="PTHR45790">
    <property type="entry name" value="SIROHEME SYNTHASE-RELATED"/>
    <property type="match status" value="1"/>
</dbReference>
<keyword evidence="2 8" id="KW-0489">Methyltransferase</keyword>
<sequence length="493" mass="50282">MTGKVYIVGAGCGGAGLLTLRAKELISGCGALVYDDLVHPDILALAPADARLIYMGKRSGHVSARQEDICETLVSLAREGLTVVRLKGGDPFVFGRGGEEMLALAGEGIPCAEVPGISSALAVPAEAGIPLTHRALSRGFHVVTAHTADTADGLPEYFSRLAGLPGTLVILMGLERLGRIALRLISSGAAPDTPAAVLSGGNSRRPAAVRGTLEDIAALAADAGVEAPAVIVVGQAAALRLSSTLPLAGVRVGLTGTAGFQSRLRPLLEAEGAEVFAAARSEVVPLQSGFDPAALEGGGWAVLTSANGVDAFIELLSGARFDLRRLRCRLAAIGPATAARLETHGLYADLVPPEPTTASLGSALLGRGAEGDTVWLLRSERGNPELAATLSRRFDVRDTALYTTGPEGRITSAAAEYTALAGYLVFPSAGAAEDFFASGGSIAPGTVPVAIGPVAARGLAAHGVKNALIPSSIGREAIAELILETHRGRGETL</sequence>
<dbReference type="CDD" id="cd06578">
    <property type="entry name" value="HemD"/>
    <property type="match status" value="1"/>
</dbReference>
<dbReference type="EMBL" id="DVGA01000030">
    <property type="protein sequence ID" value="HIQ78110.1"/>
    <property type="molecule type" value="Genomic_DNA"/>
</dbReference>
<keyword evidence="3 8" id="KW-0808">Transferase</keyword>
<dbReference type="InterPro" id="IPR003754">
    <property type="entry name" value="4pyrrol_synth_uPrphyn_synth"/>
</dbReference>